<feature type="compositionally biased region" description="Low complexity" evidence="2">
    <location>
        <begin position="53"/>
        <end position="67"/>
    </location>
</feature>
<evidence type="ECO:0000256" key="1">
    <source>
        <dbReference type="SAM" id="Coils"/>
    </source>
</evidence>
<reference evidence="3 4" key="1">
    <citation type="submission" date="2019-10" db="EMBL/GenBank/DDBJ databases">
        <authorList>
            <person name="Palmer J.M."/>
        </authorList>
    </citation>
    <scope>NUCLEOTIDE SEQUENCE [LARGE SCALE GENOMIC DNA]</scope>
    <source>
        <strain evidence="3 4">TWF730</strain>
    </source>
</reference>
<organism evidence="3 4">
    <name type="scientific">Orbilia blumenaviensis</name>
    <dbReference type="NCBI Taxonomy" id="1796055"/>
    <lineage>
        <taxon>Eukaryota</taxon>
        <taxon>Fungi</taxon>
        <taxon>Dikarya</taxon>
        <taxon>Ascomycota</taxon>
        <taxon>Pezizomycotina</taxon>
        <taxon>Orbiliomycetes</taxon>
        <taxon>Orbiliales</taxon>
        <taxon>Orbiliaceae</taxon>
        <taxon>Orbilia</taxon>
    </lineage>
</organism>
<keyword evidence="4" id="KW-1185">Reference proteome</keyword>
<feature type="compositionally biased region" description="Polar residues" evidence="2">
    <location>
        <begin position="17"/>
        <end position="28"/>
    </location>
</feature>
<accession>A0AAV9U8S7</accession>
<dbReference type="AlphaFoldDB" id="A0AAV9U8S7"/>
<feature type="region of interest" description="Disordered" evidence="2">
    <location>
        <begin position="1"/>
        <end position="28"/>
    </location>
</feature>
<feature type="region of interest" description="Disordered" evidence="2">
    <location>
        <begin position="53"/>
        <end position="79"/>
    </location>
</feature>
<keyword evidence="1" id="KW-0175">Coiled coil</keyword>
<evidence type="ECO:0000256" key="2">
    <source>
        <dbReference type="SAM" id="MobiDB-lite"/>
    </source>
</evidence>
<protein>
    <submittedName>
        <fullName evidence="3">Uncharacterized protein</fullName>
    </submittedName>
</protein>
<gene>
    <name evidence="3" type="ORF">TWF730_003125</name>
</gene>
<sequence>MSCQSTYSTSESEQSARENSISHPSINSVEMPRSKRIIFSELEHNIGIENTMSSVDSSDSSCSTLSLNEGQEKSAGPALGKVHGIPHITNATKYVRSHLQSRVFCNNTEMSFNSSNPSSSITTGLLEDLAKDYKFPSWKLNSIKEGGSLRVFGNNDSAPLSDVYGPLESQTKTEKIDSTPRPFKCSPNSWKFSSADKDCFVFLEVTRGVPPESAVWTDEHHGSTLNPTKWVSFTPNQRTVYHYSSHSPVADKFFPVVPNYLCHDSQRSAASILVQRKIHNHPGKNIGADLMVLNCSRPADGMDLGISCSLHGNSSLTPDHEFTVAKPKDSDVPAVALREPPSSYTRFTNYDGPDDEKSLKSRQLFSSSTKIPEEDIRKLPVFERSQYTGIRVIYAARDPDTNDRVYLVDHVQEEDERYRYARDTLARSREEGLDVDSIMIDCPTVKLGDLKARLHLAYDNLQQRMDFLIREGKFNPPAATPNTKAKKPTSLRVGSSDGLHGGFDGPSNGKAPFEPETTHIPTIHGGNCGSAPSSPRPRRFPLIEELTAQQPTEGFFCRSFKIDGDMIEISGEFGFVHVRAGGRKFHYPFNTFPHVEDVIGELCVPEGQQMPPVMKKLLRVPEMREVVEQALSSIWEFGPDPTASSSSYFSGTEISLPEPMSPLVREIRRPAPRRRAETPSVERGGGDRVYSAEEWSEVVAGFCSFEEPVSKPLEKERVRSEGEWKWVEEEDVRGKGNPLCKPVCLGDAKPLERKENLVKKLVTPKSDVKALLGGEKENSSEQETKVTRELLEAVSSMRDELRRLGQEREEDRRVIADQGVELIRLTERVSHLEREVEMLRDRVRMQEWEGAFSYWVEEGEEAQELGQWDPARGQRDLLGEEDVDLIKFDDPSDLEEVLPAEDGGSDKRVAVVSEWEPLVPIPDDTTQLIVVATETGAAAGILERVRKNVGLCRQLVYVEVRGGQLDIEDDDFCQLVKLCPDLVGVAVRGGVNLTDVSMLCVLTSCRMICGIEISGQPSTPGKISSRPLQGIRYAWQGCSLREVVLRHQPAVEEEEVRRLVEKKLPWVRLRLAWGGQESMVDVEGRGSGGLERWVSLRGELWMGEKEFMEGQEGIWEGVRSGVARSKVFSLLTQKREKGGLVWMLDDYQMEGVRRVNLW</sequence>
<comment type="caution">
    <text evidence="3">The sequence shown here is derived from an EMBL/GenBank/DDBJ whole genome shotgun (WGS) entry which is preliminary data.</text>
</comment>
<evidence type="ECO:0000313" key="4">
    <source>
        <dbReference type="Proteomes" id="UP001373714"/>
    </source>
</evidence>
<name>A0AAV9U8S7_9PEZI</name>
<proteinExistence type="predicted"/>
<feature type="compositionally biased region" description="Low complexity" evidence="2">
    <location>
        <begin position="1"/>
        <end position="13"/>
    </location>
</feature>
<dbReference type="EMBL" id="JAVHNS010000014">
    <property type="protein sequence ID" value="KAK6335747.1"/>
    <property type="molecule type" value="Genomic_DNA"/>
</dbReference>
<evidence type="ECO:0000313" key="3">
    <source>
        <dbReference type="EMBL" id="KAK6335747.1"/>
    </source>
</evidence>
<feature type="coiled-coil region" evidence="1">
    <location>
        <begin position="822"/>
        <end position="849"/>
    </location>
</feature>
<dbReference type="Proteomes" id="UP001373714">
    <property type="component" value="Unassembled WGS sequence"/>
</dbReference>
<feature type="region of interest" description="Disordered" evidence="2">
    <location>
        <begin position="476"/>
        <end position="511"/>
    </location>
</feature>